<evidence type="ECO:0000256" key="1">
    <source>
        <dbReference type="SAM" id="Phobius"/>
    </source>
</evidence>
<organism evidence="2 3">
    <name type="scientific">Cinara cedri</name>
    <dbReference type="NCBI Taxonomy" id="506608"/>
    <lineage>
        <taxon>Eukaryota</taxon>
        <taxon>Metazoa</taxon>
        <taxon>Ecdysozoa</taxon>
        <taxon>Arthropoda</taxon>
        <taxon>Hexapoda</taxon>
        <taxon>Insecta</taxon>
        <taxon>Pterygota</taxon>
        <taxon>Neoptera</taxon>
        <taxon>Paraneoptera</taxon>
        <taxon>Hemiptera</taxon>
        <taxon>Sternorrhyncha</taxon>
        <taxon>Aphidomorpha</taxon>
        <taxon>Aphidoidea</taxon>
        <taxon>Aphididae</taxon>
        <taxon>Lachninae</taxon>
        <taxon>Cinara</taxon>
    </lineage>
</organism>
<keyword evidence="1" id="KW-0472">Membrane</keyword>
<proteinExistence type="predicted"/>
<name>A0A5E4MN81_9HEMI</name>
<keyword evidence="3" id="KW-1185">Reference proteome</keyword>
<gene>
    <name evidence="2" type="ORF">CINCED_3A004374</name>
</gene>
<protein>
    <submittedName>
        <fullName evidence="2">Uncharacterized protein</fullName>
    </submittedName>
</protein>
<keyword evidence="1" id="KW-1133">Transmembrane helix</keyword>
<evidence type="ECO:0000313" key="3">
    <source>
        <dbReference type="Proteomes" id="UP000325440"/>
    </source>
</evidence>
<keyword evidence="1" id="KW-0812">Transmembrane</keyword>
<sequence length="152" mass="17189">MSSNTSLDMDDLSIEEKIEKINLLRELIHLKENTGTGFSSQNTKQKKNIISGTVMSVIFFGCFTLVIAVSFYSFRMLYLAVQKKFPSPHSELVGDVGRHGGYVNTAQTNCEKDWQKNTTNECEDSSKAHDCRLQQHRSYVKVECVDICIGNQ</sequence>
<reference evidence="2 3" key="1">
    <citation type="submission" date="2019-08" db="EMBL/GenBank/DDBJ databases">
        <authorList>
            <person name="Alioto T."/>
            <person name="Alioto T."/>
            <person name="Gomez Garrido J."/>
        </authorList>
    </citation>
    <scope>NUCLEOTIDE SEQUENCE [LARGE SCALE GENOMIC DNA]</scope>
</reference>
<feature type="transmembrane region" description="Helical" evidence="1">
    <location>
        <begin position="49"/>
        <end position="74"/>
    </location>
</feature>
<accession>A0A5E4MN81</accession>
<dbReference type="OrthoDB" id="6585706at2759"/>
<dbReference type="Proteomes" id="UP000325440">
    <property type="component" value="Unassembled WGS sequence"/>
</dbReference>
<dbReference type="AlphaFoldDB" id="A0A5E4MN81"/>
<evidence type="ECO:0000313" key="2">
    <source>
        <dbReference type="EMBL" id="VVC31810.1"/>
    </source>
</evidence>
<dbReference type="EMBL" id="CABPRJ010000951">
    <property type="protein sequence ID" value="VVC31810.1"/>
    <property type="molecule type" value="Genomic_DNA"/>
</dbReference>